<protein>
    <recommendedName>
        <fullName evidence="4">YvaD family protein</fullName>
    </recommendedName>
</protein>
<gene>
    <name evidence="2" type="ORF">EB820_04990</name>
</gene>
<feature type="transmembrane region" description="Helical" evidence="1">
    <location>
        <begin position="80"/>
        <end position="101"/>
    </location>
</feature>
<feature type="transmembrane region" description="Helical" evidence="1">
    <location>
        <begin position="7"/>
        <end position="25"/>
    </location>
</feature>
<keyword evidence="1" id="KW-1133">Transmembrane helix</keyword>
<reference evidence="2 3" key="1">
    <citation type="submission" date="2018-10" db="EMBL/GenBank/DDBJ databases">
        <title>Phylogenomics of Brevibacillus.</title>
        <authorList>
            <person name="Dunlap C."/>
        </authorList>
    </citation>
    <scope>NUCLEOTIDE SEQUENCE [LARGE SCALE GENOMIC DNA]</scope>
    <source>
        <strain evidence="2 3">NRRL NRS 1219</strain>
    </source>
</reference>
<dbReference type="Proteomes" id="UP000276178">
    <property type="component" value="Unassembled WGS sequence"/>
</dbReference>
<name>A0A3M8B797_9BACL</name>
<dbReference type="Pfam" id="PF17314">
    <property type="entry name" value="DUF5360"/>
    <property type="match status" value="1"/>
</dbReference>
<dbReference type="RefSeq" id="WP_005830647.1">
    <property type="nucleotide sequence ID" value="NZ_CAWZZF010000058.1"/>
</dbReference>
<organism evidence="2 3">
    <name type="scientific">Brevibacillus agri</name>
    <dbReference type="NCBI Taxonomy" id="51101"/>
    <lineage>
        <taxon>Bacteria</taxon>
        <taxon>Bacillati</taxon>
        <taxon>Bacillota</taxon>
        <taxon>Bacilli</taxon>
        <taxon>Bacillales</taxon>
        <taxon>Paenibacillaceae</taxon>
        <taxon>Brevibacillus</taxon>
    </lineage>
</organism>
<accession>A0A3M8B797</accession>
<keyword evidence="1" id="KW-0472">Membrane</keyword>
<dbReference type="OrthoDB" id="2469007at2"/>
<evidence type="ECO:0000256" key="1">
    <source>
        <dbReference type="SAM" id="Phobius"/>
    </source>
</evidence>
<dbReference type="InterPro" id="IPR020348">
    <property type="entry name" value="Uncharacterised_YvaD"/>
</dbReference>
<dbReference type="GeneID" id="82809925"/>
<sequence>MSRTAPRLFVFFWLTDVAFIVYWAIVFLRLLPAEYMYQDYRDPNLVAWNLSFFPLDMLVSLTGFASLYCYRRGSERWKPIALVSLVLTFCSGLQAIAFWAFKADFDWSWWLPNLFLLIYPLFFLPELVRAASSGKKGFKPQNEAERQP</sequence>
<dbReference type="EMBL" id="RHHN01000016">
    <property type="protein sequence ID" value="RNB58867.1"/>
    <property type="molecule type" value="Genomic_DNA"/>
</dbReference>
<evidence type="ECO:0008006" key="4">
    <source>
        <dbReference type="Google" id="ProtNLM"/>
    </source>
</evidence>
<proteinExistence type="predicted"/>
<feature type="transmembrane region" description="Helical" evidence="1">
    <location>
        <begin position="45"/>
        <end position="68"/>
    </location>
</feature>
<feature type="transmembrane region" description="Helical" evidence="1">
    <location>
        <begin position="107"/>
        <end position="128"/>
    </location>
</feature>
<keyword evidence="1" id="KW-0812">Transmembrane</keyword>
<evidence type="ECO:0000313" key="2">
    <source>
        <dbReference type="EMBL" id="RNB58867.1"/>
    </source>
</evidence>
<comment type="caution">
    <text evidence="2">The sequence shown here is derived from an EMBL/GenBank/DDBJ whole genome shotgun (WGS) entry which is preliminary data.</text>
</comment>
<evidence type="ECO:0000313" key="3">
    <source>
        <dbReference type="Proteomes" id="UP000276178"/>
    </source>
</evidence>
<dbReference type="AlphaFoldDB" id="A0A3M8B797"/>